<dbReference type="GO" id="GO:0016853">
    <property type="term" value="F:isomerase activity"/>
    <property type="evidence" value="ECO:0007669"/>
    <property type="project" value="UniProtKB-KW"/>
</dbReference>
<organism evidence="3 4">
    <name type="scientific">Ravibacter arvi</name>
    <dbReference type="NCBI Taxonomy" id="2051041"/>
    <lineage>
        <taxon>Bacteria</taxon>
        <taxon>Pseudomonadati</taxon>
        <taxon>Bacteroidota</taxon>
        <taxon>Cytophagia</taxon>
        <taxon>Cytophagales</taxon>
        <taxon>Spirosomataceae</taxon>
        <taxon>Ravibacter</taxon>
    </lineage>
</organism>
<keyword evidence="1" id="KW-0732">Signal</keyword>
<dbReference type="PROSITE" id="PS51318">
    <property type="entry name" value="TAT"/>
    <property type="match status" value="1"/>
</dbReference>
<comment type="caution">
    <text evidence="3">The sequence shown here is derived from an EMBL/GenBank/DDBJ whole genome shotgun (WGS) entry which is preliminary data.</text>
</comment>
<evidence type="ECO:0000313" key="4">
    <source>
        <dbReference type="Proteomes" id="UP001501508"/>
    </source>
</evidence>
<dbReference type="InterPro" id="IPR013022">
    <property type="entry name" value="Xyl_isomerase-like_TIM-brl"/>
</dbReference>
<dbReference type="PANTHER" id="PTHR12110:SF41">
    <property type="entry name" value="INOSOSE DEHYDRATASE"/>
    <property type="match status" value="1"/>
</dbReference>
<feature type="chain" id="PRO_5046493145" evidence="1">
    <location>
        <begin position="29"/>
        <end position="305"/>
    </location>
</feature>
<dbReference type="SUPFAM" id="SSF51658">
    <property type="entry name" value="Xylose isomerase-like"/>
    <property type="match status" value="1"/>
</dbReference>
<gene>
    <name evidence="3" type="ORF">GCM10023091_15230</name>
</gene>
<dbReference type="PANTHER" id="PTHR12110">
    <property type="entry name" value="HYDROXYPYRUVATE ISOMERASE"/>
    <property type="match status" value="1"/>
</dbReference>
<keyword evidence="4" id="KW-1185">Reference proteome</keyword>
<sequence>MTTISRRKFVQTTLGLALAGPAVTNAFADVQAKRPLLAFSSLGAPKWDFDTILSYAAKNRYQGIELRGILDQMDLPLCPEFSTPEQIKVSVAKLKKHRVQVVGLGASARLHIADPKLRKENLDEAKRFIDLAQKINCPYVRVFPNNLPKNQDREETIQLIISGLKELGDYAKDKKVKVLLESHGEVIGKDLLKRIMQASEHPHVALIWDIFNMWSVTGESPTEVYDALKKYIVHVHVKDAVKENGKWRYVQVGKGEAPLKEAFSALQKGGYKGFYAFEWEKKWHPTIEEPEVVIPEFPKAMEALL</sequence>
<evidence type="ECO:0000259" key="2">
    <source>
        <dbReference type="Pfam" id="PF01261"/>
    </source>
</evidence>
<keyword evidence="3" id="KW-0413">Isomerase</keyword>
<name>A0ABP8LX92_9BACT</name>
<dbReference type="Pfam" id="PF01261">
    <property type="entry name" value="AP_endonuc_2"/>
    <property type="match status" value="1"/>
</dbReference>
<evidence type="ECO:0000313" key="3">
    <source>
        <dbReference type="EMBL" id="GAA4436831.1"/>
    </source>
</evidence>
<dbReference type="Proteomes" id="UP001501508">
    <property type="component" value="Unassembled WGS sequence"/>
</dbReference>
<accession>A0ABP8LX92</accession>
<dbReference type="RefSeq" id="WP_345027734.1">
    <property type="nucleotide sequence ID" value="NZ_BAABEY010000016.1"/>
</dbReference>
<evidence type="ECO:0000256" key="1">
    <source>
        <dbReference type="SAM" id="SignalP"/>
    </source>
</evidence>
<dbReference type="Gene3D" id="3.20.20.150">
    <property type="entry name" value="Divalent-metal-dependent TIM barrel enzymes"/>
    <property type="match status" value="1"/>
</dbReference>
<dbReference type="InterPro" id="IPR050312">
    <property type="entry name" value="IolE/XylAMocC-like"/>
</dbReference>
<feature type="signal peptide" evidence="1">
    <location>
        <begin position="1"/>
        <end position="28"/>
    </location>
</feature>
<reference evidence="4" key="1">
    <citation type="journal article" date="2019" name="Int. J. Syst. Evol. Microbiol.">
        <title>The Global Catalogue of Microorganisms (GCM) 10K type strain sequencing project: providing services to taxonomists for standard genome sequencing and annotation.</title>
        <authorList>
            <consortium name="The Broad Institute Genomics Platform"/>
            <consortium name="The Broad Institute Genome Sequencing Center for Infectious Disease"/>
            <person name="Wu L."/>
            <person name="Ma J."/>
        </authorList>
    </citation>
    <scope>NUCLEOTIDE SEQUENCE [LARGE SCALE GENOMIC DNA]</scope>
    <source>
        <strain evidence="4">JCM 31920</strain>
    </source>
</reference>
<protein>
    <submittedName>
        <fullName evidence="3">Sugar phosphate isomerase/epimerase</fullName>
    </submittedName>
</protein>
<proteinExistence type="predicted"/>
<feature type="domain" description="Xylose isomerase-like TIM barrel" evidence="2">
    <location>
        <begin position="83"/>
        <end position="283"/>
    </location>
</feature>
<dbReference type="InterPro" id="IPR006311">
    <property type="entry name" value="TAT_signal"/>
</dbReference>
<dbReference type="InterPro" id="IPR036237">
    <property type="entry name" value="Xyl_isomerase-like_sf"/>
</dbReference>
<dbReference type="EMBL" id="BAABEY010000016">
    <property type="protein sequence ID" value="GAA4436831.1"/>
    <property type="molecule type" value="Genomic_DNA"/>
</dbReference>